<dbReference type="PANTHER" id="PTHR21143:SF121">
    <property type="entry name" value="GUSTATORY AND ODORANT RECEPTOR 21A"/>
    <property type="match status" value="1"/>
</dbReference>
<keyword evidence="6 8" id="KW-0675">Receptor</keyword>
<name>A0A9P0KLY9_ACAOB</name>
<evidence type="ECO:0000256" key="3">
    <source>
        <dbReference type="ARBA" id="ARBA00022692"/>
    </source>
</evidence>
<evidence type="ECO:0000256" key="5">
    <source>
        <dbReference type="ARBA" id="ARBA00023136"/>
    </source>
</evidence>
<evidence type="ECO:0000256" key="1">
    <source>
        <dbReference type="ARBA" id="ARBA00004651"/>
    </source>
</evidence>
<dbReference type="EMBL" id="CAKOFQ010006861">
    <property type="protein sequence ID" value="CAH1977633.1"/>
    <property type="molecule type" value="Genomic_DNA"/>
</dbReference>
<evidence type="ECO:0000256" key="2">
    <source>
        <dbReference type="ARBA" id="ARBA00022475"/>
    </source>
</evidence>
<feature type="transmembrane region" description="Helical" evidence="8">
    <location>
        <begin position="213"/>
        <end position="239"/>
    </location>
</feature>
<keyword evidence="5 8" id="KW-0472">Membrane</keyword>
<evidence type="ECO:0000256" key="8">
    <source>
        <dbReference type="RuleBase" id="RU363108"/>
    </source>
</evidence>
<dbReference type="Proteomes" id="UP001152888">
    <property type="component" value="Unassembled WGS sequence"/>
</dbReference>
<feature type="transmembrane region" description="Helical" evidence="8">
    <location>
        <begin position="299"/>
        <end position="324"/>
    </location>
</feature>
<dbReference type="GO" id="GO:0030424">
    <property type="term" value="C:axon"/>
    <property type="evidence" value="ECO:0007669"/>
    <property type="project" value="TreeGrafter"/>
</dbReference>
<comment type="subcellular location">
    <subcellularLocation>
        <location evidence="1 8">Cell membrane</location>
        <topology evidence="1 8">Multi-pass membrane protein</topology>
    </subcellularLocation>
</comment>
<dbReference type="GO" id="GO:0050909">
    <property type="term" value="P:sensory perception of taste"/>
    <property type="evidence" value="ECO:0007669"/>
    <property type="project" value="InterPro"/>
</dbReference>
<feature type="transmembrane region" description="Helical" evidence="8">
    <location>
        <begin position="20"/>
        <end position="44"/>
    </location>
</feature>
<keyword evidence="7 8" id="KW-0807">Transducer</keyword>
<dbReference type="GO" id="GO:0043025">
    <property type="term" value="C:neuronal cell body"/>
    <property type="evidence" value="ECO:0007669"/>
    <property type="project" value="TreeGrafter"/>
</dbReference>
<feature type="transmembrane region" description="Helical" evidence="8">
    <location>
        <begin position="403"/>
        <end position="425"/>
    </location>
</feature>
<dbReference type="Pfam" id="PF08395">
    <property type="entry name" value="7tm_7"/>
    <property type="match status" value="1"/>
</dbReference>
<comment type="caution">
    <text evidence="9">The sequence shown here is derived from an EMBL/GenBank/DDBJ whole genome shotgun (WGS) entry which is preliminary data.</text>
</comment>
<keyword evidence="4 8" id="KW-1133">Transmembrane helix</keyword>
<dbReference type="AlphaFoldDB" id="A0A9P0KLY9"/>
<accession>A0A9P0KLY9</accession>
<dbReference type="GO" id="GO:0007165">
    <property type="term" value="P:signal transduction"/>
    <property type="evidence" value="ECO:0007669"/>
    <property type="project" value="UniProtKB-KW"/>
</dbReference>
<feature type="transmembrane region" description="Helical" evidence="8">
    <location>
        <begin position="269"/>
        <end position="293"/>
    </location>
</feature>
<protein>
    <recommendedName>
        <fullName evidence="8">Gustatory receptor</fullName>
    </recommendedName>
</protein>
<feature type="transmembrane region" description="Helical" evidence="8">
    <location>
        <begin position="493"/>
        <end position="510"/>
    </location>
</feature>
<organism evidence="9 10">
    <name type="scientific">Acanthoscelides obtectus</name>
    <name type="common">Bean weevil</name>
    <name type="synonym">Bruchus obtectus</name>
    <dbReference type="NCBI Taxonomy" id="200917"/>
    <lineage>
        <taxon>Eukaryota</taxon>
        <taxon>Metazoa</taxon>
        <taxon>Ecdysozoa</taxon>
        <taxon>Arthropoda</taxon>
        <taxon>Hexapoda</taxon>
        <taxon>Insecta</taxon>
        <taxon>Pterygota</taxon>
        <taxon>Neoptera</taxon>
        <taxon>Endopterygota</taxon>
        <taxon>Coleoptera</taxon>
        <taxon>Polyphaga</taxon>
        <taxon>Cucujiformia</taxon>
        <taxon>Chrysomeloidea</taxon>
        <taxon>Chrysomelidae</taxon>
        <taxon>Bruchinae</taxon>
        <taxon>Bruchini</taxon>
        <taxon>Acanthoscelides</taxon>
    </lineage>
</organism>
<dbReference type="GO" id="GO:0005886">
    <property type="term" value="C:plasma membrane"/>
    <property type="evidence" value="ECO:0007669"/>
    <property type="project" value="UniProtKB-SubCell"/>
</dbReference>
<feature type="transmembrane region" description="Helical" evidence="8">
    <location>
        <begin position="366"/>
        <end position="391"/>
    </location>
</feature>
<evidence type="ECO:0000313" key="9">
    <source>
        <dbReference type="EMBL" id="CAH1977633.1"/>
    </source>
</evidence>
<proteinExistence type="inferred from homology"/>
<feature type="transmembrane region" description="Helical" evidence="8">
    <location>
        <begin position="183"/>
        <end position="201"/>
    </location>
</feature>
<reference evidence="9" key="1">
    <citation type="submission" date="2022-03" db="EMBL/GenBank/DDBJ databases">
        <authorList>
            <person name="Sayadi A."/>
        </authorList>
    </citation>
    <scope>NUCLEOTIDE SEQUENCE</scope>
</reference>
<comment type="similarity">
    <text evidence="8">Belongs to the insect chemoreceptor superfamily. Gustatory receptor (GR) family.</text>
</comment>
<sequence length="511" mass="59570">MCVMVSYRASVTEDGFQVRSIAILLDFLAVAIAAFTNIVSIAQAMVFKRKEALKLKYEIDYLQKLYGYSTPNVISILLSEALLIATLVYDAVMFRVTLATWYIWLPWHLSCIMTSYNVLLITSYVEALYYPFKKCNDRFWKKWKLCQNQNRPLPYQDFEQYKSGHERVCNVVKLVNDCFGVRSLLFIITIQVTGIVFAYQFTVSKADFQSQTILNLLDFLTVTLSTSANIASVMQSLIVKRKHLYKLKQEVEYLQKCYMYKNSNVKSTLLPVALFISILIFDALAIAVPIHIWRHWMFWYLNSFMSTINILQSISYIEALYYAFKKFNGDIWKSWMSCHLYQRSISGKDFKYFKRHHERICDTVKLVNICFGVQIFFFIMLVECALIRVAYLPLKLYLQALHGSALIKITLAAVGYSLSFLVFAWQLARYSIRTTAEARKLSQISHNIHMRLPSRPQSHQEKAMKEQIMLLAERTNEKSVCFSTIMFTIDNSMLLMIFNSVTTYLIILLQY</sequence>
<keyword evidence="3 8" id="KW-0812">Transmembrane</keyword>
<dbReference type="PANTHER" id="PTHR21143">
    <property type="entry name" value="INVERTEBRATE GUSTATORY RECEPTOR"/>
    <property type="match status" value="1"/>
</dbReference>
<evidence type="ECO:0000256" key="6">
    <source>
        <dbReference type="ARBA" id="ARBA00023170"/>
    </source>
</evidence>
<evidence type="ECO:0000256" key="4">
    <source>
        <dbReference type="ARBA" id="ARBA00022989"/>
    </source>
</evidence>
<keyword evidence="10" id="KW-1185">Reference proteome</keyword>
<feature type="transmembrane region" description="Helical" evidence="8">
    <location>
        <begin position="101"/>
        <end position="132"/>
    </location>
</feature>
<dbReference type="GO" id="GO:0030425">
    <property type="term" value="C:dendrite"/>
    <property type="evidence" value="ECO:0007669"/>
    <property type="project" value="TreeGrafter"/>
</dbReference>
<feature type="transmembrane region" description="Helical" evidence="8">
    <location>
        <begin position="65"/>
        <end position="89"/>
    </location>
</feature>
<evidence type="ECO:0000256" key="7">
    <source>
        <dbReference type="ARBA" id="ARBA00023224"/>
    </source>
</evidence>
<comment type="caution">
    <text evidence="8">Lacks conserved residue(s) required for the propagation of feature annotation.</text>
</comment>
<evidence type="ECO:0000313" key="10">
    <source>
        <dbReference type="Proteomes" id="UP001152888"/>
    </source>
</evidence>
<comment type="function">
    <text evidence="8">Gustatory receptor which mediates acceptance or avoidance behavior, depending on its substrates.</text>
</comment>
<dbReference type="OrthoDB" id="6774919at2759"/>
<dbReference type="InterPro" id="IPR013604">
    <property type="entry name" value="7TM_chemorcpt"/>
</dbReference>
<gene>
    <name evidence="9" type="ORF">ACAOBT_LOCUS12779</name>
</gene>
<keyword evidence="2 8" id="KW-1003">Cell membrane</keyword>